<keyword evidence="1" id="KW-1133">Transmembrane helix</keyword>
<evidence type="ECO:0000256" key="1">
    <source>
        <dbReference type="SAM" id="Phobius"/>
    </source>
</evidence>
<accession>I0W7C7</accession>
<comment type="caution">
    <text evidence="2">The sequence shown here is derived from an EMBL/GenBank/DDBJ whole genome shotgun (WGS) entry which is preliminary data.</text>
</comment>
<feature type="transmembrane region" description="Helical" evidence="1">
    <location>
        <begin position="65"/>
        <end position="83"/>
    </location>
</feature>
<dbReference type="eggNOG" id="ENOG5032P5R">
    <property type="taxonomic scope" value="Bacteria"/>
</dbReference>
<organism evidence="2 3">
    <name type="scientific">Imtechella halotolerans K1</name>
    <dbReference type="NCBI Taxonomy" id="946077"/>
    <lineage>
        <taxon>Bacteria</taxon>
        <taxon>Pseudomonadati</taxon>
        <taxon>Bacteroidota</taxon>
        <taxon>Flavobacteriia</taxon>
        <taxon>Flavobacteriales</taxon>
        <taxon>Flavobacteriaceae</taxon>
        <taxon>Imtechella</taxon>
    </lineage>
</organism>
<gene>
    <name evidence="2" type="ORF">W5A_12336</name>
</gene>
<dbReference type="OrthoDB" id="894278at2"/>
<dbReference type="EMBL" id="AJJU01000037">
    <property type="protein sequence ID" value="EID72293.1"/>
    <property type="molecule type" value="Genomic_DNA"/>
</dbReference>
<dbReference type="STRING" id="946077.W5A_12336"/>
<protein>
    <submittedName>
        <fullName evidence="2">Uncharacterized protein</fullName>
    </submittedName>
</protein>
<name>I0W7C7_9FLAO</name>
<dbReference type="RefSeq" id="WP_008241142.1">
    <property type="nucleotide sequence ID" value="NZ_AJJU01000037.1"/>
</dbReference>
<reference evidence="2 3" key="1">
    <citation type="journal article" date="2012" name="J. Bacteriol.">
        <title>Genome Sequence of the Halotolerant Bacterium Imtechella halotolerans K1T.</title>
        <authorList>
            <person name="Kumar S."/>
            <person name="Vikram S."/>
            <person name="Subramanian S."/>
            <person name="Raghava G.P."/>
            <person name="Pinnaka A.K."/>
        </authorList>
    </citation>
    <scope>NUCLEOTIDE SEQUENCE [LARGE SCALE GENOMIC DNA]</scope>
    <source>
        <strain evidence="2 3">K1</strain>
    </source>
</reference>
<keyword evidence="3" id="KW-1185">Reference proteome</keyword>
<keyword evidence="1" id="KW-0472">Membrane</keyword>
<dbReference type="AlphaFoldDB" id="I0W7C7"/>
<proteinExistence type="predicted"/>
<keyword evidence="1" id="KW-0812">Transmembrane</keyword>
<dbReference type="Proteomes" id="UP000005938">
    <property type="component" value="Unassembled WGS sequence"/>
</dbReference>
<evidence type="ECO:0000313" key="2">
    <source>
        <dbReference type="EMBL" id="EID72293.1"/>
    </source>
</evidence>
<feature type="transmembrane region" description="Helical" evidence="1">
    <location>
        <begin position="129"/>
        <end position="150"/>
    </location>
</feature>
<sequence>MKTRYLFPHSCKKWGWILFFIGLSLGVFARINNFETDQYLVTKVWALINDSLLSKTYFQWIENGLLDEIIIALIGIGGILIGFSKIKEEDEYSFQLRTESLIWSFYINFALLLISTFLIYGIAYFEIMIYQLFSMLIFFIARFHYVLYIANKSIKYEE</sequence>
<feature type="transmembrane region" description="Helical" evidence="1">
    <location>
        <begin position="103"/>
        <end position="123"/>
    </location>
</feature>
<evidence type="ECO:0000313" key="3">
    <source>
        <dbReference type="Proteomes" id="UP000005938"/>
    </source>
</evidence>